<protein>
    <submittedName>
        <fullName evidence="1">Uncharacterized protein</fullName>
    </submittedName>
</protein>
<proteinExistence type="predicted"/>
<dbReference type="RefSeq" id="WP_345410158.1">
    <property type="nucleotide sequence ID" value="NZ_BAAAXS010000002.1"/>
</dbReference>
<reference evidence="1 2" key="1">
    <citation type="submission" date="2024-09" db="EMBL/GenBank/DDBJ databases">
        <authorList>
            <person name="Sun Q."/>
            <person name="Mori K."/>
        </authorList>
    </citation>
    <scope>NUCLEOTIDE SEQUENCE [LARGE SCALE GENOMIC DNA]</scope>
    <source>
        <strain evidence="1 2">JCM 3324</strain>
    </source>
</reference>
<evidence type="ECO:0000313" key="2">
    <source>
        <dbReference type="Proteomes" id="UP001589568"/>
    </source>
</evidence>
<organism evidence="1 2">
    <name type="scientific">Nonomuraea salmonea</name>
    <dbReference type="NCBI Taxonomy" id="46181"/>
    <lineage>
        <taxon>Bacteria</taxon>
        <taxon>Bacillati</taxon>
        <taxon>Actinomycetota</taxon>
        <taxon>Actinomycetes</taxon>
        <taxon>Streptosporangiales</taxon>
        <taxon>Streptosporangiaceae</taxon>
        <taxon>Nonomuraea</taxon>
    </lineage>
</organism>
<gene>
    <name evidence="1" type="ORF">ACFFR3_46000</name>
</gene>
<keyword evidence="2" id="KW-1185">Reference proteome</keyword>
<name>A0ABV5P2W3_9ACTN</name>
<evidence type="ECO:0000313" key="1">
    <source>
        <dbReference type="EMBL" id="MFB9476890.1"/>
    </source>
</evidence>
<accession>A0ABV5P2W3</accession>
<comment type="caution">
    <text evidence="1">The sequence shown here is derived from an EMBL/GenBank/DDBJ whole genome shotgun (WGS) entry which is preliminary data.</text>
</comment>
<dbReference type="EMBL" id="JBHMCF010000057">
    <property type="protein sequence ID" value="MFB9476890.1"/>
    <property type="molecule type" value="Genomic_DNA"/>
</dbReference>
<sequence>MKEHYKEYYLACLTRSVLQVYALTQDEAVALGRAYQGIGFACQGDTLPMREPGQPEPPPHILDRVELAELSVVDVADVLGGYDPDGNPIDVHPLREGA</sequence>
<dbReference type="Proteomes" id="UP001589568">
    <property type="component" value="Unassembled WGS sequence"/>
</dbReference>